<keyword evidence="1" id="KW-0732">Signal</keyword>
<gene>
    <name evidence="2" type="ORF">LTR97_000342</name>
</gene>
<protein>
    <submittedName>
        <fullName evidence="2">Uncharacterized protein</fullName>
    </submittedName>
</protein>
<evidence type="ECO:0000313" key="3">
    <source>
        <dbReference type="Proteomes" id="UP001310594"/>
    </source>
</evidence>
<accession>A0AAN8A5Q4</accession>
<evidence type="ECO:0000256" key="1">
    <source>
        <dbReference type="SAM" id="SignalP"/>
    </source>
</evidence>
<evidence type="ECO:0000313" key="2">
    <source>
        <dbReference type="EMBL" id="KAK5707804.1"/>
    </source>
</evidence>
<name>A0AAN8A5Q4_9PEZI</name>
<feature type="chain" id="PRO_5042906265" evidence="1">
    <location>
        <begin position="32"/>
        <end position="365"/>
    </location>
</feature>
<sequence>MAINLRSHGPTLRCNLLHLLVLITFATTAHSRDVAQDIKVNIDDLQAKKLASRDTLEAANTTSQVALHSAIGTSDEETFNKARDNGNDHMCMLARNDVEQSLFTEFDSLEDNGWYYTPGTFGEAPLPADQAEVYDDLGISKDNPNNPIYHWRQDTGKETELAYGDIKPGQPFGQTNAAYQNQINPKGGMLMCLNNFGPAYKVSVKEGEGPVPPLNKLSDVLWLQWKDAVQLHSDGAAQDLGNIKWFYQHIVADADSIKVMSHVQAMPGHLLKPYPGEEYSMEDADPLGRDIARAFLGSHNGNVVAYFLAQHRKDIRKKLTVSKVRFFGNKNNGPHDRHFLFFVEPVTEAAEGGEGDDNTGAGPSD</sequence>
<proteinExistence type="predicted"/>
<organism evidence="2 3">
    <name type="scientific">Elasticomyces elasticus</name>
    <dbReference type="NCBI Taxonomy" id="574655"/>
    <lineage>
        <taxon>Eukaryota</taxon>
        <taxon>Fungi</taxon>
        <taxon>Dikarya</taxon>
        <taxon>Ascomycota</taxon>
        <taxon>Pezizomycotina</taxon>
        <taxon>Dothideomycetes</taxon>
        <taxon>Dothideomycetidae</taxon>
        <taxon>Mycosphaerellales</taxon>
        <taxon>Teratosphaeriaceae</taxon>
        <taxon>Elasticomyces</taxon>
    </lineage>
</organism>
<comment type="caution">
    <text evidence="2">The sequence shown here is derived from an EMBL/GenBank/DDBJ whole genome shotgun (WGS) entry which is preliminary data.</text>
</comment>
<feature type="signal peptide" evidence="1">
    <location>
        <begin position="1"/>
        <end position="31"/>
    </location>
</feature>
<dbReference type="Proteomes" id="UP001310594">
    <property type="component" value="Unassembled WGS sequence"/>
</dbReference>
<dbReference type="AlphaFoldDB" id="A0AAN8A5Q4"/>
<dbReference type="EMBL" id="JAVRQU010000001">
    <property type="protein sequence ID" value="KAK5707804.1"/>
    <property type="molecule type" value="Genomic_DNA"/>
</dbReference>
<reference evidence="2" key="1">
    <citation type="submission" date="2023-08" db="EMBL/GenBank/DDBJ databases">
        <title>Black Yeasts Isolated from many extreme environments.</title>
        <authorList>
            <person name="Coleine C."/>
            <person name="Stajich J.E."/>
            <person name="Selbmann L."/>
        </authorList>
    </citation>
    <scope>NUCLEOTIDE SEQUENCE</scope>
    <source>
        <strain evidence="2">CCFEE 5810</strain>
    </source>
</reference>